<protein>
    <submittedName>
        <fullName evidence="1">Uncharacterized protein</fullName>
    </submittedName>
</protein>
<name>A0A7G8LRI2_9VIRU</name>
<organism evidence="1">
    <name type="scientific">Bacteriophage sp</name>
    <dbReference type="NCBI Taxonomy" id="38018"/>
    <lineage>
        <taxon>Viruses</taxon>
    </lineage>
</organism>
<dbReference type="EMBL" id="MT845235">
    <property type="protein sequence ID" value="QNJ59854.1"/>
    <property type="molecule type" value="Genomic_DNA"/>
</dbReference>
<sequence length="58" mass="6862">MPSDNNYLNIAEINYKILRIVVETVSKNQKSNPWVICKKYNYLRNCKTILKNLTCLLE</sequence>
<proteinExistence type="predicted"/>
<reference evidence="1" key="1">
    <citation type="submission" date="2020-07" db="EMBL/GenBank/DDBJ databases">
        <title>DNA virome of the Small Aral Sea.</title>
        <authorList>
            <person name="Alexyuk M.S."/>
            <person name="Bogoyavlenskiy A.P."/>
            <person name="Alexyuk P.G."/>
            <person name="Berezin V.E."/>
        </authorList>
    </citation>
    <scope>NUCLEOTIDE SEQUENCE</scope>
</reference>
<accession>A0A7G8LRI2</accession>
<evidence type="ECO:0000313" key="1">
    <source>
        <dbReference type="EMBL" id="QNJ59854.1"/>
    </source>
</evidence>